<gene>
    <name evidence="2" type="ORF">B0J11DRAFT_272750</name>
</gene>
<name>A0A9P9DY11_9PLEO</name>
<reference evidence="2" key="1">
    <citation type="journal article" date="2021" name="Nat. Commun.">
        <title>Genetic determinants of endophytism in the Arabidopsis root mycobiome.</title>
        <authorList>
            <person name="Mesny F."/>
            <person name="Miyauchi S."/>
            <person name="Thiergart T."/>
            <person name="Pickel B."/>
            <person name="Atanasova L."/>
            <person name="Karlsson M."/>
            <person name="Huettel B."/>
            <person name="Barry K.W."/>
            <person name="Haridas S."/>
            <person name="Chen C."/>
            <person name="Bauer D."/>
            <person name="Andreopoulos W."/>
            <person name="Pangilinan J."/>
            <person name="LaButti K."/>
            <person name="Riley R."/>
            <person name="Lipzen A."/>
            <person name="Clum A."/>
            <person name="Drula E."/>
            <person name="Henrissat B."/>
            <person name="Kohler A."/>
            <person name="Grigoriev I.V."/>
            <person name="Martin F.M."/>
            <person name="Hacquard S."/>
        </authorList>
    </citation>
    <scope>NUCLEOTIDE SEQUENCE</scope>
    <source>
        <strain evidence="2">MPI-CAGE-CH-0243</strain>
    </source>
</reference>
<dbReference type="Proteomes" id="UP000700596">
    <property type="component" value="Unassembled WGS sequence"/>
</dbReference>
<protein>
    <submittedName>
        <fullName evidence="2">Uncharacterized protein</fullName>
    </submittedName>
</protein>
<accession>A0A9P9DY11</accession>
<feature type="region of interest" description="Disordered" evidence="1">
    <location>
        <begin position="79"/>
        <end position="139"/>
    </location>
</feature>
<sequence>MRRGCRGGHLQTACSYMRQHAAAGLPIRADVAIRASEFRSIEEPNRSWKAKGCRGRGLFCLRDSRECWGVCNHWGRRVQSGSGESSHVHRPYSPQRVGRPPAPPTLRCKSHGPALDVQQRRRAKKENRGPQDGEGGGVKWKRCPAASAARRFRNWAVFCVHRRLTAAAALAFYFSLGKSRDTVAGTMMTESKRTERNDGKQ</sequence>
<organism evidence="2 3">
    <name type="scientific">Dendryphion nanum</name>
    <dbReference type="NCBI Taxonomy" id="256645"/>
    <lineage>
        <taxon>Eukaryota</taxon>
        <taxon>Fungi</taxon>
        <taxon>Dikarya</taxon>
        <taxon>Ascomycota</taxon>
        <taxon>Pezizomycotina</taxon>
        <taxon>Dothideomycetes</taxon>
        <taxon>Pleosporomycetidae</taxon>
        <taxon>Pleosporales</taxon>
        <taxon>Torulaceae</taxon>
        <taxon>Dendryphion</taxon>
    </lineage>
</organism>
<dbReference type="EMBL" id="JAGMWT010000005">
    <property type="protein sequence ID" value="KAH7128520.1"/>
    <property type="molecule type" value="Genomic_DNA"/>
</dbReference>
<proteinExistence type="predicted"/>
<evidence type="ECO:0000256" key="1">
    <source>
        <dbReference type="SAM" id="MobiDB-lite"/>
    </source>
</evidence>
<evidence type="ECO:0000313" key="2">
    <source>
        <dbReference type="EMBL" id="KAH7128520.1"/>
    </source>
</evidence>
<dbReference type="AlphaFoldDB" id="A0A9P9DY11"/>
<comment type="caution">
    <text evidence="2">The sequence shown here is derived from an EMBL/GenBank/DDBJ whole genome shotgun (WGS) entry which is preliminary data.</text>
</comment>
<keyword evidence="3" id="KW-1185">Reference proteome</keyword>
<evidence type="ECO:0000313" key="3">
    <source>
        <dbReference type="Proteomes" id="UP000700596"/>
    </source>
</evidence>